<dbReference type="RefSeq" id="WP_284919027.1">
    <property type="nucleotide sequence ID" value="NZ_CP126980.1"/>
</dbReference>
<dbReference type="Proteomes" id="UP001240150">
    <property type="component" value="Chromosome"/>
</dbReference>
<evidence type="ECO:0000313" key="2">
    <source>
        <dbReference type="Proteomes" id="UP001240150"/>
    </source>
</evidence>
<dbReference type="InterPro" id="IPR037883">
    <property type="entry name" value="Knr4/Smi1-like_sf"/>
</dbReference>
<accession>A0ABY8WIB7</accession>
<keyword evidence="2" id="KW-1185">Reference proteome</keyword>
<name>A0ABY8WIB7_9ACTN</name>
<gene>
    <name evidence="1" type="ORF">ACTOB_001169</name>
</gene>
<proteinExistence type="predicted"/>
<evidence type="ECO:0008006" key="3">
    <source>
        <dbReference type="Google" id="ProtNLM"/>
    </source>
</evidence>
<dbReference type="EMBL" id="CP126980">
    <property type="protein sequence ID" value="WIM97629.1"/>
    <property type="molecule type" value="Genomic_DNA"/>
</dbReference>
<dbReference type="SUPFAM" id="SSF160631">
    <property type="entry name" value="SMI1/KNR4-like"/>
    <property type="match status" value="1"/>
</dbReference>
<protein>
    <recommendedName>
        <fullName evidence="3">Knr4/Smi1-like domain-containing protein</fullName>
    </recommendedName>
</protein>
<reference evidence="1 2" key="1">
    <citation type="submission" date="2023-06" db="EMBL/GenBank/DDBJ databases">
        <authorList>
            <person name="Yushchuk O."/>
            <person name="Binda E."/>
            <person name="Ruckert-Reed C."/>
            <person name="Fedorenko V."/>
            <person name="Kalinowski J."/>
            <person name="Marinelli F."/>
        </authorList>
    </citation>
    <scope>NUCLEOTIDE SEQUENCE [LARGE SCALE GENOMIC DNA]</scope>
    <source>
        <strain evidence="1 2">NRRL 3884</strain>
    </source>
</reference>
<sequence length="165" mass="17968">MPELEELMARLVREASCSVAPAAGQPRIAPPYRIPADLAAFYQQCGGAVLYAGATYCWEISPPDRLVSANEEILGERFPDDITSSWFVVARERDAAGSRISIDLGPARLGWCYDSFDEVHGVAGSSAVLAHSFGDLLEHLVEARGEELFWEEPGFTGLGDAYDED</sequence>
<organism evidence="1 2">
    <name type="scientific">Actinoplanes oblitus</name>
    <dbReference type="NCBI Taxonomy" id="3040509"/>
    <lineage>
        <taxon>Bacteria</taxon>
        <taxon>Bacillati</taxon>
        <taxon>Actinomycetota</taxon>
        <taxon>Actinomycetes</taxon>
        <taxon>Micromonosporales</taxon>
        <taxon>Micromonosporaceae</taxon>
        <taxon>Actinoplanes</taxon>
    </lineage>
</organism>
<evidence type="ECO:0000313" key="1">
    <source>
        <dbReference type="EMBL" id="WIM97629.1"/>
    </source>
</evidence>